<dbReference type="GO" id="GO:0006099">
    <property type="term" value="P:tricarboxylic acid cycle"/>
    <property type="evidence" value="ECO:0007669"/>
    <property type="project" value="UniProtKB-UniRule"/>
</dbReference>
<dbReference type="GO" id="GO:0004674">
    <property type="term" value="F:protein serine/threonine kinase activity"/>
    <property type="evidence" value="ECO:0007669"/>
    <property type="project" value="UniProtKB-KW"/>
</dbReference>
<dbReference type="PIRSF" id="PIRSF000719">
    <property type="entry name" value="AceK"/>
    <property type="match status" value="1"/>
</dbReference>
<dbReference type="EMBL" id="VOLR01000019">
    <property type="protein sequence ID" value="TWX57512.1"/>
    <property type="molecule type" value="Genomic_DNA"/>
</dbReference>
<evidence type="ECO:0000256" key="2">
    <source>
        <dbReference type="ARBA" id="ARBA00022490"/>
    </source>
</evidence>
<protein>
    <recommendedName>
        <fullName evidence="11">Isocitrate dehydrogenase kinase/phosphatase</fullName>
        <shortName evidence="11">IDH kinase/phosphatase</shortName>
        <shortName evidence="11">IDHK/P</shortName>
        <ecNumber evidence="11">2.7.11.5</ecNumber>
        <ecNumber evidence="11">3.1.3.-</ecNumber>
    </recommendedName>
</protein>
<evidence type="ECO:0000256" key="4">
    <source>
        <dbReference type="ARBA" id="ARBA00022532"/>
    </source>
</evidence>
<evidence type="ECO:0000256" key="8">
    <source>
        <dbReference type="ARBA" id="ARBA00022801"/>
    </source>
</evidence>
<dbReference type="InterPro" id="IPR046854">
    <property type="entry name" value="AceK_regulatory"/>
</dbReference>
<dbReference type="Proteomes" id="UP000321917">
    <property type="component" value="Unassembled WGS sequence"/>
</dbReference>
<comment type="subcellular location">
    <subcellularLocation>
        <location evidence="11">Cytoplasm</location>
    </subcellularLocation>
</comment>
<dbReference type="GO" id="GO:0004721">
    <property type="term" value="F:phosphoprotein phosphatase activity"/>
    <property type="evidence" value="ECO:0007669"/>
    <property type="project" value="UniProtKB-KW"/>
</dbReference>
<feature type="domain" description="Isocitrate dehydrogenase kinase/phosphatase (AceK) regulatory" evidence="13">
    <location>
        <begin position="10"/>
        <end position="314"/>
    </location>
</feature>
<gene>
    <name evidence="11 15" type="primary">aceK</name>
    <name evidence="14" type="ORF">ESZ26_13770</name>
    <name evidence="15" type="ORF">ESZ27_09920</name>
</gene>
<keyword evidence="2 11" id="KW-0963">Cytoplasm</keyword>
<reference evidence="15 17" key="1">
    <citation type="submission" date="2019-07" db="EMBL/GenBank/DDBJ databases">
        <title>Genomes of sea-ice associated Colwellia species.</title>
        <authorList>
            <person name="Bowman J.P."/>
        </authorList>
    </citation>
    <scope>NUCLEOTIDE SEQUENCE [LARGE SCALE GENOMIC DNA]</scope>
    <source>
        <strain evidence="14 16">ACAM 607</strain>
        <strain evidence="15 17">IC036</strain>
    </source>
</reference>
<feature type="binding site" evidence="11">
    <location>
        <position position="342"/>
    </location>
    <ligand>
        <name>ATP</name>
        <dbReference type="ChEBI" id="CHEBI:30616"/>
    </ligand>
</feature>
<dbReference type="InterPro" id="IPR010452">
    <property type="entry name" value="Isocitrate_DH_AceK"/>
</dbReference>
<dbReference type="NCBIfam" id="NF002804">
    <property type="entry name" value="PRK02946.1"/>
    <property type="match status" value="1"/>
</dbReference>
<evidence type="ECO:0000313" key="14">
    <source>
        <dbReference type="EMBL" id="TWX57512.1"/>
    </source>
</evidence>
<dbReference type="GO" id="GO:0005737">
    <property type="term" value="C:cytoplasm"/>
    <property type="evidence" value="ECO:0007669"/>
    <property type="project" value="UniProtKB-SubCell"/>
</dbReference>
<evidence type="ECO:0000259" key="12">
    <source>
        <dbReference type="Pfam" id="PF06315"/>
    </source>
</evidence>
<evidence type="ECO:0000259" key="13">
    <source>
        <dbReference type="Pfam" id="PF20423"/>
    </source>
</evidence>
<feature type="active site" evidence="11">
    <location>
        <position position="377"/>
    </location>
</feature>
<comment type="similarity">
    <text evidence="11">Belongs to the AceK family.</text>
</comment>
<dbReference type="AlphaFoldDB" id="A0A5C6QD69"/>
<dbReference type="GO" id="GO:0005524">
    <property type="term" value="F:ATP binding"/>
    <property type="evidence" value="ECO:0007669"/>
    <property type="project" value="UniProtKB-UniRule"/>
</dbReference>
<organism evidence="15 17">
    <name type="scientific">Colwellia hornerae</name>
    <dbReference type="NCBI Taxonomy" id="89402"/>
    <lineage>
        <taxon>Bacteria</taxon>
        <taxon>Pseudomonadati</taxon>
        <taxon>Pseudomonadota</taxon>
        <taxon>Gammaproteobacteria</taxon>
        <taxon>Alteromonadales</taxon>
        <taxon>Colwelliaceae</taxon>
        <taxon>Colwellia</taxon>
    </lineage>
</organism>
<evidence type="ECO:0000256" key="11">
    <source>
        <dbReference type="HAMAP-Rule" id="MF_00747"/>
    </source>
</evidence>
<evidence type="ECO:0000313" key="15">
    <source>
        <dbReference type="EMBL" id="TWX67015.1"/>
    </source>
</evidence>
<dbReference type="InterPro" id="IPR046855">
    <property type="entry name" value="AceK_kinase"/>
</dbReference>
<dbReference type="GO" id="GO:0016208">
    <property type="term" value="F:AMP binding"/>
    <property type="evidence" value="ECO:0007669"/>
    <property type="project" value="TreeGrafter"/>
</dbReference>
<comment type="function">
    <text evidence="11">Bifunctional enzyme which can phosphorylate or dephosphorylate isocitrate dehydrogenase (IDH) on a specific serine residue. This is a regulatory mechanism which enables bacteria to bypass the Krebs cycle via the glyoxylate shunt in response to the source of carbon. When bacteria are grown on glucose, IDH is fully active and unphosphorylated, but when grown on acetate or ethanol, the activity of IDH declines drastically concomitant with its phosphorylation.</text>
</comment>
<feature type="domain" description="Isocitrate dehydrogenase kinase/phosphatase (AceK) kinase" evidence="12">
    <location>
        <begin position="316"/>
        <end position="571"/>
    </location>
</feature>
<evidence type="ECO:0000256" key="5">
    <source>
        <dbReference type="ARBA" id="ARBA00022679"/>
    </source>
</evidence>
<evidence type="ECO:0000256" key="10">
    <source>
        <dbReference type="ARBA" id="ARBA00022912"/>
    </source>
</evidence>
<keyword evidence="6 11" id="KW-0547">Nucleotide-binding</keyword>
<keyword evidence="9 11" id="KW-0067">ATP-binding</keyword>
<dbReference type="Pfam" id="PF20423">
    <property type="entry name" value="AceK_regulatory"/>
    <property type="match status" value="1"/>
</dbReference>
<keyword evidence="1 11" id="KW-0329">Glyoxylate bypass</keyword>
<evidence type="ECO:0000256" key="1">
    <source>
        <dbReference type="ARBA" id="ARBA00022435"/>
    </source>
</evidence>
<evidence type="ECO:0000256" key="3">
    <source>
        <dbReference type="ARBA" id="ARBA00022527"/>
    </source>
</evidence>
<dbReference type="Pfam" id="PF06315">
    <property type="entry name" value="AceK_kinase"/>
    <property type="match status" value="1"/>
</dbReference>
<dbReference type="EC" id="3.1.3.-" evidence="11"/>
<evidence type="ECO:0000256" key="9">
    <source>
        <dbReference type="ARBA" id="ARBA00022840"/>
    </source>
</evidence>
<keyword evidence="16" id="KW-1185">Reference proteome</keyword>
<dbReference type="HAMAP" id="MF_00747">
    <property type="entry name" value="AceK"/>
    <property type="match status" value="1"/>
</dbReference>
<dbReference type="GO" id="GO:0006097">
    <property type="term" value="P:glyoxylate cycle"/>
    <property type="evidence" value="ECO:0007669"/>
    <property type="project" value="UniProtKB-UniRule"/>
</dbReference>
<dbReference type="Proteomes" id="UP000321525">
    <property type="component" value="Unassembled WGS sequence"/>
</dbReference>
<sequence>MMNNIAFALAKTILNGFERHIYLFSEITQSAKQRFELCQWQAVQDAAKSRTDFYDKRVEETLETIKKDFFVSNLDELLWQNVKVSYIALLKEHHQPELAESFYNSIFCHLFERKYYHNAFIFVKSTVEKIENITSPVIYTRYSPSELGLEQTIAAIMNNANFNIPFVNLARDMKSLIKSFRVQAHKTRYKLSELKFDILDFIFYRNKGAYIIGRVISPGGETPFIVPIVNNEKEGKSAGLYIDALLTEGANMAVVFGFARAYFFVDCQHPFALVQFLKRLIPHKTLADLYSAIGFHKQGKTQFYRDFLNHLDASDDKFELAAGIKGMVMSVFTLPSYPYVFKIIKDKFAPSKTMTKQEVKGKYRLVKLHDRVGRMADTMEYSEVAFPKDRFSEELLTELLNVAQSIIRFEDELIIIKHLYIERRMTPLNLYLAKASDEEIEEAMYGYGSAIKQLIAANIFPGDMLLKNFGVTRHGRVIFYDYDEITYMDEVNFRVKPEAITEEQIYAAEPWYSVAPGDMFPEEIATFALANTKYRNAFLLHHADLLEASFWQQCQKSVATGKFEDVFPYPEALRFCNN</sequence>
<keyword evidence="10 11" id="KW-0904">Protein phosphatase</keyword>
<dbReference type="GO" id="GO:0008772">
    <property type="term" value="F:[isocitrate dehydrogenase (NADP+)] kinase activity"/>
    <property type="evidence" value="ECO:0007669"/>
    <property type="project" value="UniProtKB-UniRule"/>
</dbReference>
<feature type="binding site" evidence="11">
    <location>
        <begin position="321"/>
        <end position="327"/>
    </location>
    <ligand>
        <name>ATP</name>
        <dbReference type="ChEBI" id="CHEBI:30616"/>
    </ligand>
</feature>
<evidence type="ECO:0000256" key="7">
    <source>
        <dbReference type="ARBA" id="ARBA00022777"/>
    </source>
</evidence>
<dbReference type="EC" id="2.7.11.5" evidence="11"/>
<dbReference type="PANTHER" id="PTHR39559:SF1">
    <property type="entry name" value="ISOCITRATE DEHYDROGENASE KINASE_PHOSPHATASE"/>
    <property type="match status" value="1"/>
</dbReference>
<comment type="caution">
    <text evidence="15">The sequence shown here is derived from an EMBL/GenBank/DDBJ whole genome shotgun (WGS) entry which is preliminary data.</text>
</comment>
<keyword evidence="5 11" id="KW-0808">Transferase</keyword>
<evidence type="ECO:0000313" key="17">
    <source>
        <dbReference type="Proteomes" id="UP000321917"/>
    </source>
</evidence>
<dbReference type="PANTHER" id="PTHR39559">
    <property type="match status" value="1"/>
</dbReference>
<evidence type="ECO:0000313" key="16">
    <source>
        <dbReference type="Proteomes" id="UP000321525"/>
    </source>
</evidence>
<accession>A0A5C6QD69</accession>
<dbReference type="EMBL" id="VOLQ01000016">
    <property type="protein sequence ID" value="TWX67015.1"/>
    <property type="molecule type" value="Genomic_DNA"/>
</dbReference>
<keyword evidence="7 11" id="KW-0418">Kinase</keyword>
<keyword evidence="8 11" id="KW-0378">Hydrolase</keyword>
<keyword evidence="3 11" id="KW-0723">Serine/threonine-protein kinase</keyword>
<dbReference type="OrthoDB" id="5287793at2"/>
<name>A0A5C6QD69_9GAMM</name>
<evidence type="ECO:0000256" key="6">
    <source>
        <dbReference type="ARBA" id="ARBA00022741"/>
    </source>
</evidence>
<dbReference type="GO" id="GO:0006006">
    <property type="term" value="P:glucose metabolic process"/>
    <property type="evidence" value="ECO:0007669"/>
    <property type="project" value="InterPro"/>
</dbReference>
<keyword evidence="4 11" id="KW-0816">Tricarboxylic acid cycle</keyword>
<proteinExistence type="inferred from homology"/>
<comment type="catalytic activity">
    <reaction evidence="11">
        <text>L-seryl-[isocitrate dehydrogenase] + ATP = O-phospho-L-seryl-[isocitrate dehydrogenase] + ADP + H(+)</text>
        <dbReference type="Rhea" id="RHEA:43540"/>
        <dbReference type="Rhea" id="RHEA-COMP:10605"/>
        <dbReference type="Rhea" id="RHEA-COMP:10606"/>
        <dbReference type="ChEBI" id="CHEBI:15378"/>
        <dbReference type="ChEBI" id="CHEBI:29999"/>
        <dbReference type="ChEBI" id="CHEBI:30616"/>
        <dbReference type="ChEBI" id="CHEBI:83421"/>
        <dbReference type="ChEBI" id="CHEBI:456216"/>
        <dbReference type="EC" id="2.7.11.5"/>
    </reaction>
</comment>